<dbReference type="GO" id="GO:0008909">
    <property type="term" value="F:isochorismate synthase activity"/>
    <property type="evidence" value="ECO:0007669"/>
    <property type="project" value="UniProtKB-EC"/>
</dbReference>
<dbReference type="Pfam" id="PF00425">
    <property type="entry name" value="Chorismate_bind"/>
    <property type="match status" value="1"/>
</dbReference>
<keyword evidence="8" id="KW-1185">Reference proteome</keyword>
<dbReference type="GO" id="GO:0009697">
    <property type="term" value="P:salicylic acid biosynthetic process"/>
    <property type="evidence" value="ECO:0007669"/>
    <property type="project" value="TreeGrafter"/>
</dbReference>
<name>A0A430AFK5_9ENTE</name>
<dbReference type="EC" id="5.4.4.2" evidence="3"/>
<evidence type="ECO:0000256" key="1">
    <source>
        <dbReference type="ARBA" id="ARBA00000799"/>
    </source>
</evidence>
<dbReference type="PANTHER" id="PTHR42839">
    <property type="entry name" value="ISOCHORISMATE SYNTHASE ENTC"/>
    <property type="match status" value="1"/>
</dbReference>
<dbReference type="InterPro" id="IPR005801">
    <property type="entry name" value="ADC_synthase"/>
</dbReference>
<organism evidence="7 8">
    <name type="scientific">Vagococcus entomophilus</name>
    <dbReference type="NCBI Taxonomy" id="1160095"/>
    <lineage>
        <taxon>Bacteria</taxon>
        <taxon>Bacillati</taxon>
        <taxon>Bacillota</taxon>
        <taxon>Bacilli</taxon>
        <taxon>Lactobacillales</taxon>
        <taxon>Enterococcaceae</taxon>
        <taxon>Vagococcus</taxon>
    </lineage>
</organism>
<evidence type="ECO:0000256" key="3">
    <source>
        <dbReference type="ARBA" id="ARBA00012824"/>
    </source>
</evidence>
<dbReference type="InterPro" id="IPR015890">
    <property type="entry name" value="Chorismate_C"/>
</dbReference>
<dbReference type="OrthoDB" id="9803598at2"/>
<protein>
    <recommendedName>
        <fullName evidence="3">isochorismate synthase</fullName>
        <ecNumber evidence="3">5.4.4.2</ecNumber>
    </recommendedName>
    <alternativeName>
        <fullName evidence="5">Isochorismate mutase</fullName>
    </alternativeName>
</protein>
<dbReference type="AlphaFoldDB" id="A0A430AFK5"/>
<dbReference type="EMBL" id="NGJZ01000003">
    <property type="protein sequence ID" value="RSU06475.1"/>
    <property type="molecule type" value="Genomic_DNA"/>
</dbReference>
<evidence type="ECO:0000256" key="4">
    <source>
        <dbReference type="ARBA" id="ARBA00023235"/>
    </source>
</evidence>
<dbReference type="SUPFAM" id="SSF56322">
    <property type="entry name" value="ADC synthase"/>
    <property type="match status" value="1"/>
</dbReference>
<evidence type="ECO:0000259" key="6">
    <source>
        <dbReference type="Pfam" id="PF00425"/>
    </source>
</evidence>
<comment type="caution">
    <text evidence="7">The sequence shown here is derived from an EMBL/GenBank/DDBJ whole genome shotgun (WGS) entry which is preliminary data.</text>
</comment>
<evidence type="ECO:0000256" key="5">
    <source>
        <dbReference type="ARBA" id="ARBA00041564"/>
    </source>
</evidence>
<dbReference type="Proteomes" id="UP000288669">
    <property type="component" value="Unassembled WGS sequence"/>
</dbReference>
<sequence length="455" mass="52456">MELPLEIKQAYRMGKRKFSWIEPLDKIESIVDFFYQGEQKYNQTRFFWETPDKALTLVGIEPLVEILTPTQDEQLLREEMQKITKDVWCNYPKEQNGYFFLGGLPFDKKKKAKKIWGELASGYFFIPKILIKKIQDQYFVAYNFQCHDYENLNEKWQEVHQLFYRLQQEPVESSKSHMLEQKELRVSEWLKLVAQTVQEIKTSPVLNKVVLARELAIRKSQPISLNETVKQLLREQKNTYIFALEKDGHKFVGATPERLLCATENTFATACVAGSIARGKNESEDFRLGQQLLEDQKNQQEHQYVVRYIEQILGHYTQEALPKRPAILLKNQDIQHLFVPFSGTRTENASFLEAVFALHPTPALGGVPQGSALEWISKKESAGRGMYGAPIGWIQPQSDSGEFVVAIRSAIIRENQALLYAGCGIVEDSIPKLEQEETKIKFRPMLRAIGGEIEC</sequence>
<accession>A0A430AFK5</accession>
<keyword evidence="4" id="KW-0413">Isomerase</keyword>
<feature type="domain" description="Chorismate-utilising enzyme C-terminal" evidence="6">
    <location>
        <begin position="188"/>
        <end position="441"/>
    </location>
</feature>
<evidence type="ECO:0000256" key="2">
    <source>
        <dbReference type="ARBA" id="ARBA00005297"/>
    </source>
</evidence>
<evidence type="ECO:0000313" key="8">
    <source>
        <dbReference type="Proteomes" id="UP000288669"/>
    </source>
</evidence>
<gene>
    <name evidence="7" type="ORF">CBF30_09475</name>
</gene>
<evidence type="ECO:0000313" key="7">
    <source>
        <dbReference type="EMBL" id="RSU06475.1"/>
    </source>
</evidence>
<comment type="catalytic activity">
    <reaction evidence="1">
        <text>chorismate = isochorismate</text>
        <dbReference type="Rhea" id="RHEA:18985"/>
        <dbReference type="ChEBI" id="CHEBI:29748"/>
        <dbReference type="ChEBI" id="CHEBI:29780"/>
        <dbReference type="EC" id="5.4.4.2"/>
    </reaction>
</comment>
<proteinExistence type="inferred from homology"/>
<comment type="similarity">
    <text evidence="2">Belongs to the isochorismate synthase family.</text>
</comment>
<dbReference type="PANTHER" id="PTHR42839:SF1">
    <property type="entry name" value="ISOCHORISMATE SYNTHASE MENF"/>
    <property type="match status" value="1"/>
</dbReference>
<dbReference type="Gene3D" id="3.60.120.10">
    <property type="entry name" value="Anthranilate synthase"/>
    <property type="match status" value="1"/>
</dbReference>
<reference evidence="7 8" key="1">
    <citation type="submission" date="2017-05" db="EMBL/GenBank/DDBJ databases">
        <title>Vagococcus spp. assemblies.</title>
        <authorList>
            <person name="Gulvik C.A."/>
        </authorList>
    </citation>
    <scope>NUCLEOTIDE SEQUENCE [LARGE SCALE GENOMIC DNA]</scope>
    <source>
        <strain evidence="7 8">DSM 24756</strain>
    </source>
</reference>
<dbReference type="InterPro" id="IPR004561">
    <property type="entry name" value="IsoChor_synthase"/>
</dbReference>
<dbReference type="NCBIfam" id="TIGR00543">
    <property type="entry name" value="isochor_syn"/>
    <property type="match status" value="1"/>
</dbReference>